<protein>
    <submittedName>
        <fullName evidence="1">Uncharacterized protein</fullName>
    </submittedName>
</protein>
<dbReference type="Proteomes" id="UP000598820">
    <property type="component" value="Unassembled WGS sequence"/>
</dbReference>
<name>A0A926Y3E4_9BACT</name>
<accession>A0A926Y3E4</accession>
<keyword evidence="2" id="KW-1185">Reference proteome</keyword>
<organism evidence="1 2">
    <name type="scientific">Spirosoma profusum</name>
    <dbReference type="NCBI Taxonomy" id="2771354"/>
    <lineage>
        <taxon>Bacteria</taxon>
        <taxon>Pseudomonadati</taxon>
        <taxon>Bacteroidota</taxon>
        <taxon>Cytophagia</taxon>
        <taxon>Cytophagales</taxon>
        <taxon>Cytophagaceae</taxon>
        <taxon>Spirosoma</taxon>
    </lineage>
</organism>
<reference evidence="1" key="1">
    <citation type="submission" date="2020-09" db="EMBL/GenBank/DDBJ databases">
        <authorList>
            <person name="Kim M.K."/>
        </authorList>
    </citation>
    <scope>NUCLEOTIDE SEQUENCE</scope>
    <source>
        <strain evidence="1">BT702</strain>
    </source>
</reference>
<dbReference type="EMBL" id="JACWZY010000021">
    <property type="protein sequence ID" value="MBD2703323.1"/>
    <property type="molecule type" value="Genomic_DNA"/>
</dbReference>
<comment type="caution">
    <text evidence="1">The sequence shown here is derived from an EMBL/GenBank/DDBJ whole genome shotgun (WGS) entry which is preliminary data.</text>
</comment>
<evidence type="ECO:0000313" key="2">
    <source>
        <dbReference type="Proteomes" id="UP000598820"/>
    </source>
</evidence>
<evidence type="ECO:0000313" key="1">
    <source>
        <dbReference type="EMBL" id="MBD2703323.1"/>
    </source>
</evidence>
<dbReference type="RefSeq" id="WP_190889174.1">
    <property type="nucleotide sequence ID" value="NZ_JACWZY010000021.1"/>
</dbReference>
<gene>
    <name evidence="1" type="ORF">IC229_21945</name>
</gene>
<sequence length="119" mass="13759">MPSQKDFLKDIIERAPVNSIWQISVDSWPALKEILSDVSLIDDLYIKVIITQSSRGELLALIDKYPFHDWIIHQSIIDPLNVCLMNSFDHMSTLAINHSFPDSESLLLKYKDEDLLFIE</sequence>
<dbReference type="AlphaFoldDB" id="A0A926Y3E4"/>
<proteinExistence type="predicted"/>